<proteinExistence type="predicted"/>
<dbReference type="GO" id="GO:0006508">
    <property type="term" value="P:proteolysis"/>
    <property type="evidence" value="ECO:0007669"/>
    <property type="project" value="InterPro"/>
</dbReference>
<sequence length="219" mass="24845">MFGVPREASLTVRGEFGDGKNGTRKSLQLEAGEIDNKRRKGEFRRVRAYVRRAIIVDITIPHDDNLVKAEKEKVSKYLDLAHEITAMWNVRLGYGEDESLKWISSGWLISDRFVVTSAHCTIKAWKGPVRKIMIAIESDMSQKSSRIYNVWKSHVHPKYQSPFKLHDIALLETEKPMLLDRSAVPACLPTGGIDDHEVEIAGWGITSARSRVMSNDLQK</sequence>
<reference evidence="2" key="1">
    <citation type="submission" date="2022-03" db="EMBL/GenBank/DDBJ databases">
        <authorList>
            <person name="Lindestad O."/>
        </authorList>
    </citation>
    <scope>NUCLEOTIDE SEQUENCE</scope>
</reference>
<dbReference type="PROSITE" id="PS50240">
    <property type="entry name" value="TRYPSIN_DOM"/>
    <property type="match status" value="1"/>
</dbReference>
<evidence type="ECO:0000259" key="1">
    <source>
        <dbReference type="PROSITE" id="PS50240"/>
    </source>
</evidence>
<dbReference type="Gene3D" id="2.40.10.10">
    <property type="entry name" value="Trypsin-like serine proteases"/>
    <property type="match status" value="2"/>
</dbReference>
<evidence type="ECO:0000313" key="2">
    <source>
        <dbReference type="EMBL" id="CAH2217724.1"/>
    </source>
</evidence>
<feature type="non-terminal residue" evidence="2">
    <location>
        <position position="1"/>
    </location>
</feature>
<feature type="domain" description="Peptidase S1" evidence="1">
    <location>
        <begin position="66"/>
        <end position="219"/>
    </location>
</feature>
<dbReference type="Pfam" id="PF00089">
    <property type="entry name" value="Trypsin"/>
    <property type="match status" value="1"/>
</dbReference>
<evidence type="ECO:0000313" key="3">
    <source>
        <dbReference type="Proteomes" id="UP000838756"/>
    </source>
</evidence>
<dbReference type="EMBL" id="CAKXAJ010018449">
    <property type="protein sequence ID" value="CAH2217724.1"/>
    <property type="molecule type" value="Genomic_DNA"/>
</dbReference>
<gene>
    <name evidence="2" type="primary">jg21325</name>
    <name evidence="2" type="ORF">PAEG_LOCUS5606</name>
</gene>
<organism evidence="2 3">
    <name type="scientific">Pararge aegeria aegeria</name>
    <dbReference type="NCBI Taxonomy" id="348720"/>
    <lineage>
        <taxon>Eukaryota</taxon>
        <taxon>Metazoa</taxon>
        <taxon>Ecdysozoa</taxon>
        <taxon>Arthropoda</taxon>
        <taxon>Hexapoda</taxon>
        <taxon>Insecta</taxon>
        <taxon>Pterygota</taxon>
        <taxon>Neoptera</taxon>
        <taxon>Endopterygota</taxon>
        <taxon>Lepidoptera</taxon>
        <taxon>Glossata</taxon>
        <taxon>Ditrysia</taxon>
        <taxon>Papilionoidea</taxon>
        <taxon>Nymphalidae</taxon>
        <taxon>Satyrinae</taxon>
        <taxon>Satyrini</taxon>
        <taxon>Parargina</taxon>
        <taxon>Pararge</taxon>
    </lineage>
</organism>
<dbReference type="OrthoDB" id="6339452at2759"/>
<dbReference type="PANTHER" id="PTHR24260:SF132">
    <property type="entry name" value="PEPTIDASE S1 DOMAIN-CONTAINING PROTEIN"/>
    <property type="match status" value="1"/>
</dbReference>
<keyword evidence="3" id="KW-1185">Reference proteome</keyword>
<dbReference type="Proteomes" id="UP000838756">
    <property type="component" value="Unassembled WGS sequence"/>
</dbReference>
<dbReference type="InterPro" id="IPR043504">
    <property type="entry name" value="Peptidase_S1_PA_chymotrypsin"/>
</dbReference>
<accession>A0A8S4QW23</accession>
<dbReference type="InterPro" id="IPR001254">
    <property type="entry name" value="Trypsin_dom"/>
</dbReference>
<name>A0A8S4QW23_9NEOP</name>
<dbReference type="InterPro" id="IPR051333">
    <property type="entry name" value="CLIP_Serine_Protease"/>
</dbReference>
<dbReference type="GO" id="GO:0004252">
    <property type="term" value="F:serine-type endopeptidase activity"/>
    <property type="evidence" value="ECO:0007669"/>
    <property type="project" value="InterPro"/>
</dbReference>
<comment type="caution">
    <text evidence="2">The sequence shown here is derived from an EMBL/GenBank/DDBJ whole genome shotgun (WGS) entry which is preliminary data.</text>
</comment>
<dbReference type="AlphaFoldDB" id="A0A8S4QW23"/>
<dbReference type="SUPFAM" id="SSF50494">
    <property type="entry name" value="Trypsin-like serine proteases"/>
    <property type="match status" value="1"/>
</dbReference>
<dbReference type="InterPro" id="IPR009003">
    <property type="entry name" value="Peptidase_S1_PA"/>
</dbReference>
<protein>
    <submittedName>
        <fullName evidence="2">Jg21325 protein</fullName>
    </submittedName>
</protein>
<dbReference type="PANTHER" id="PTHR24260">
    <property type="match status" value="1"/>
</dbReference>